<dbReference type="EC" id="3.5.4.32" evidence="3"/>
<dbReference type="OrthoDB" id="3189065at2"/>
<feature type="domain" description="Amidohydrolase-related" evidence="2">
    <location>
        <begin position="57"/>
        <end position="394"/>
    </location>
</feature>
<accession>A0A4S8PQ64</accession>
<dbReference type="GO" id="GO:0102127">
    <property type="term" value="F:8-oxoguanine deaminase activity"/>
    <property type="evidence" value="ECO:0007669"/>
    <property type="project" value="UniProtKB-EC"/>
</dbReference>
<dbReference type="RefSeq" id="WP_136528012.1">
    <property type="nucleotide sequence ID" value="NZ_STGX01000001.1"/>
</dbReference>
<comment type="caution">
    <text evidence="3">The sequence shown here is derived from an EMBL/GenBank/DDBJ whole genome shotgun (WGS) entry which is preliminary data.</text>
</comment>
<dbReference type="SUPFAM" id="SSF51338">
    <property type="entry name" value="Composite domain of metallo-dependent hydrolases"/>
    <property type="match status" value="2"/>
</dbReference>
<keyword evidence="1 3" id="KW-0378">Hydrolase</keyword>
<dbReference type="NCBIfam" id="NF006055">
    <property type="entry name" value="PRK08203.1"/>
    <property type="match status" value="1"/>
</dbReference>
<dbReference type="AlphaFoldDB" id="A0A4S8PQ64"/>
<dbReference type="Proteomes" id="UP000305792">
    <property type="component" value="Unassembled WGS sequence"/>
</dbReference>
<dbReference type="PANTHER" id="PTHR43794:SF11">
    <property type="entry name" value="AMIDOHYDROLASE-RELATED DOMAIN-CONTAINING PROTEIN"/>
    <property type="match status" value="1"/>
</dbReference>
<dbReference type="InterPro" id="IPR006680">
    <property type="entry name" value="Amidohydro-rel"/>
</dbReference>
<evidence type="ECO:0000256" key="1">
    <source>
        <dbReference type="ARBA" id="ARBA00022801"/>
    </source>
</evidence>
<dbReference type="Gene3D" id="2.30.40.10">
    <property type="entry name" value="Urease, subunit C, domain 1"/>
    <property type="match status" value="1"/>
</dbReference>
<proteinExistence type="predicted"/>
<dbReference type="InterPro" id="IPR011059">
    <property type="entry name" value="Metal-dep_hydrolase_composite"/>
</dbReference>
<organism evidence="3 4">
    <name type="scientific">Glycomyces paridis</name>
    <dbReference type="NCBI Taxonomy" id="2126555"/>
    <lineage>
        <taxon>Bacteria</taxon>
        <taxon>Bacillati</taxon>
        <taxon>Actinomycetota</taxon>
        <taxon>Actinomycetes</taxon>
        <taxon>Glycomycetales</taxon>
        <taxon>Glycomycetaceae</taxon>
        <taxon>Glycomyces</taxon>
    </lineage>
</organism>
<dbReference type="Gene3D" id="3.20.20.140">
    <property type="entry name" value="Metal-dependent hydrolases"/>
    <property type="match status" value="1"/>
</dbReference>
<gene>
    <name evidence="3" type="ORF">E9998_02020</name>
</gene>
<evidence type="ECO:0000313" key="4">
    <source>
        <dbReference type="Proteomes" id="UP000305792"/>
    </source>
</evidence>
<reference evidence="3 4" key="1">
    <citation type="journal article" date="2018" name="Int. J. Syst. Evol. Microbiol.">
        <title>Glycomyces paridis sp. nov., isolated from the medicinal plant Paris polyphylla.</title>
        <authorList>
            <person name="Fang X.M."/>
            <person name="Bai J.L."/>
            <person name="Su J."/>
            <person name="Zhao L.L."/>
            <person name="Liu H.Y."/>
            <person name="Ma B.P."/>
            <person name="Zhang Y.Q."/>
            <person name="Yu L.Y."/>
        </authorList>
    </citation>
    <scope>NUCLEOTIDE SEQUENCE [LARGE SCALE GENOMIC DNA]</scope>
    <source>
        <strain evidence="3 4">CPCC 204357</strain>
    </source>
</reference>
<dbReference type="InterPro" id="IPR032466">
    <property type="entry name" value="Metal_Hydrolase"/>
</dbReference>
<dbReference type="EMBL" id="STGX01000001">
    <property type="protein sequence ID" value="THV32241.1"/>
    <property type="molecule type" value="Genomic_DNA"/>
</dbReference>
<keyword evidence="4" id="KW-1185">Reference proteome</keyword>
<dbReference type="SUPFAM" id="SSF51556">
    <property type="entry name" value="Metallo-dependent hydrolases"/>
    <property type="match status" value="1"/>
</dbReference>
<evidence type="ECO:0000259" key="2">
    <source>
        <dbReference type="Pfam" id="PF01979"/>
    </source>
</evidence>
<name>A0A4S8PQ64_9ACTN</name>
<dbReference type="PANTHER" id="PTHR43794">
    <property type="entry name" value="AMINOHYDROLASE SSNA-RELATED"/>
    <property type="match status" value="1"/>
</dbReference>
<dbReference type="CDD" id="cd01298">
    <property type="entry name" value="ATZ_TRZ_like"/>
    <property type="match status" value="1"/>
</dbReference>
<protein>
    <submittedName>
        <fullName evidence="3">8-oxoguanine deaminase</fullName>
        <ecNumber evidence="3">3.5.4.32</ecNumber>
    </submittedName>
</protein>
<dbReference type="Pfam" id="PF01979">
    <property type="entry name" value="Amidohydro_1"/>
    <property type="match status" value="1"/>
</dbReference>
<evidence type="ECO:0000313" key="3">
    <source>
        <dbReference type="EMBL" id="THV32241.1"/>
    </source>
</evidence>
<sequence>MNAVVIENAWVATVDPAGTEHAAGHVVVEHGRISAVGAGPAPFREDARRIDASGCLATPGLVNTHHHLYQWATRGYATDHTLFEWLVDLYPVWARLRPGHVAAANTAGLARLALSGCTTAADHHYVYPAGQAADLVDVQVAAAARIGLRLHLARGSMDRGAADGGLPPDHLVEDIDTALQATADAVDRHHDPAPDSLLRVAVAPCSPFSVSTDLLRESAALARDKHVRLHTHLCETLDEAEFCRNRHGCDPVTYMERAGWLASDAWLAHAVHLDDDARRRLGAAGTGVAHCPSSNARLGTGPADVPAMLAAGIPVGLGVDGAASQESGHLGDELRQALYTARGLHGPRAMDARTALRLGTIGGAAVLGRDNEIGSLEPGKQADIALWDLTGLAHAGIADPVTALVLGATAPLRLLLVAGNTVVEDGELRTADTHSLTAALAAAAADLREAPRD</sequence>
<dbReference type="InterPro" id="IPR050287">
    <property type="entry name" value="MTA/SAH_deaminase"/>
</dbReference>